<evidence type="ECO:0000259" key="7">
    <source>
        <dbReference type="PROSITE" id="PS51999"/>
    </source>
</evidence>
<feature type="region of interest" description="Disordered" evidence="5">
    <location>
        <begin position="71"/>
        <end position="100"/>
    </location>
</feature>
<evidence type="ECO:0000256" key="4">
    <source>
        <dbReference type="PROSITE-ProRule" id="PRU01343"/>
    </source>
</evidence>
<comment type="caution">
    <text evidence="8">The sequence shown here is derived from an EMBL/GenBank/DDBJ whole genome shotgun (WGS) entry which is preliminary data.</text>
</comment>
<dbReference type="Pfam" id="PF06839">
    <property type="entry name" value="Zn_ribbon_GRF"/>
    <property type="match status" value="1"/>
</dbReference>
<evidence type="ECO:0000313" key="9">
    <source>
        <dbReference type="Proteomes" id="UP001163046"/>
    </source>
</evidence>
<proteinExistence type="predicted"/>
<evidence type="ECO:0000256" key="5">
    <source>
        <dbReference type="SAM" id="MobiDB-lite"/>
    </source>
</evidence>
<dbReference type="GO" id="GO:0008270">
    <property type="term" value="F:zinc ion binding"/>
    <property type="evidence" value="ECO:0007669"/>
    <property type="project" value="UniProtKB-KW"/>
</dbReference>
<evidence type="ECO:0000256" key="3">
    <source>
        <dbReference type="ARBA" id="ARBA00022833"/>
    </source>
</evidence>
<gene>
    <name evidence="8" type="ORF">OS493_010725</name>
</gene>
<protein>
    <recommendedName>
        <fullName evidence="7">GRF-type domain-containing protein</fullName>
    </recommendedName>
</protein>
<keyword evidence="6" id="KW-0472">Membrane</keyword>
<sequence length="383" mass="44977">MSTNQEMHCEESIEGDAIALTIKLVMEIILDREISAFSDDLKWQMVKYRNNLSEKLLEKLEEIVSQQAGKNGKRVERIKKKPPSASSPRKWKPPRKPPPRRWNQIDTYQKKLVYNPLKLFIYFQSHGARVQEQPRGQIAAVVPILYLHFFPLVVLLLLCLKMSTGDCPLCHRGELEEFTAKVDGKEYVRCKNKLCAIFCSVNVFEEYEDIIINVVADFYKGLDAPKCYHGQPTILKIKNEMCMQEKNRGKPYFICAQSQRCPYFTWSDTETEPVQPDEEVSPTQWIRVLDEKRDMNKQHHAVVCDLAKRLNRWRDRFSDLLTEFVLCEYCNEHKNEAYESGNDDRAKAWYPTNCGECKCYRRFFEDYDDDEITVKLPCRDVKL</sequence>
<keyword evidence="6" id="KW-0812">Transmembrane</keyword>
<evidence type="ECO:0000256" key="2">
    <source>
        <dbReference type="ARBA" id="ARBA00022771"/>
    </source>
</evidence>
<evidence type="ECO:0000313" key="8">
    <source>
        <dbReference type="EMBL" id="KAJ7386316.1"/>
    </source>
</evidence>
<dbReference type="Proteomes" id="UP001163046">
    <property type="component" value="Unassembled WGS sequence"/>
</dbReference>
<reference evidence="8" key="1">
    <citation type="submission" date="2023-01" db="EMBL/GenBank/DDBJ databases">
        <title>Genome assembly of the deep-sea coral Lophelia pertusa.</title>
        <authorList>
            <person name="Herrera S."/>
            <person name="Cordes E."/>
        </authorList>
    </citation>
    <scope>NUCLEOTIDE SEQUENCE</scope>
    <source>
        <strain evidence="8">USNM1676648</strain>
        <tissue evidence="8">Polyp</tissue>
    </source>
</reference>
<keyword evidence="9" id="KW-1185">Reference proteome</keyword>
<keyword evidence="3" id="KW-0862">Zinc</keyword>
<feature type="transmembrane region" description="Helical" evidence="6">
    <location>
        <begin position="138"/>
        <end position="158"/>
    </location>
</feature>
<feature type="domain" description="GRF-type" evidence="7">
    <location>
        <begin position="227"/>
        <end position="270"/>
    </location>
</feature>
<keyword evidence="1" id="KW-0479">Metal-binding</keyword>
<feature type="compositionally biased region" description="Basic residues" evidence="5">
    <location>
        <begin position="89"/>
        <end position="99"/>
    </location>
</feature>
<organism evidence="8 9">
    <name type="scientific">Desmophyllum pertusum</name>
    <dbReference type="NCBI Taxonomy" id="174260"/>
    <lineage>
        <taxon>Eukaryota</taxon>
        <taxon>Metazoa</taxon>
        <taxon>Cnidaria</taxon>
        <taxon>Anthozoa</taxon>
        <taxon>Hexacorallia</taxon>
        <taxon>Scleractinia</taxon>
        <taxon>Caryophylliina</taxon>
        <taxon>Caryophylliidae</taxon>
        <taxon>Desmophyllum</taxon>
    </lineage>
</organism>
<dbReference type="PROSITE" id="PS51999">
    <property type="entry name" value="ZF_GRF"/>
    <property type="match status" value="1"/>
</dbReference>
<dbReference type="InterPro" id="IPR010666">
    <property type="entry name" value="Znf_GRF"/>
</dbReference>
<name>A0A9W9ZR68_9CNID</name>
<accession>A0A9W9ZR68</accession>
<evidence type="ECO:0000256" key="6">
    <source>
        <dbReference type="SAM" id="Phobius"/>
    </source>
</evidence>
<evidence type="ECO:0000256" key="1">
    <source>
        <dbReference type="ARBA" id="ARBA00022723"/>
    </source>
</evidence>
<dbReference type="AlphaFoldDB" id="A0A9W9ZR68"/>
<dbReference type="EMBL" id="MU825877">
    <property type="protein sequence ID" value="KAJ7386316.1"/>
    <property type="molecule type" value="Genomic_DNA"/>
</dbReference>
<keyword evidence="2 4" id="KW-0863">Zinc-finger</keyword>
<keyword evidence="6" id="KW-1133">Transmembrane helix</keyword>